<reference evidence="7 8" key="1">
    <citation type="submission" date="2018-01" db="EMBL/GenBank/DDBJ databases">
        <title>A novel member of the phylum Bacteroidetes isolated from glacier ice.</title>
        <authorList>
            <person name="Liu Q."/>
            <person name="Xin Y.-H."/>
        </authorList>
    </citation>
    <scope>NUCLEOTIDE SEQUENCE [LARGE SCALE GENOMIC DNA]</scope>
    <source>
        <strain evidence="7 8">RB1R16</strain>
    </source>
</reference>
<dbReference type="InterPro" id="IPR052964">
    <property type="entry name" value="Sporulation_signal_mat"/>
</dbReference>
<dbReference type="OrthoDB" id="128729at2"/>
<keyword evidence="3 5" id="KW-1133">Transmembrane helix</keyword>
<dbReference type="RefSeq" id="WP_105038242.1">
    <property type="nucleotide sequence ID" value="NZ_PPSL01000002.1"/>
</dbReference>
<evidence type="ECO:0000256" key="1">
    <source>
        <dbReference type="ARBA" id="ARBA00004127"/>
    </source>
</evidence>
<feature type="transmembrane region" description="Helical" evidence="5">
    <location>
        <begin position="68"/>
        <end position="95"/>
    </location>
</feature>
<evidence type="ECO:0000313" key="8">
    <source>
        <dbReference type="Proteomes" id="UP000239872"/>
    </source>
</evidence>
<evidence type="ECO:0000256" key="3">
    <source>
        <dbReference type="ARBA" id="ARBA00022989"/>
    </source>
</evidence>
<dbReference type="InterPro" id="IPR011020">
    <property type="entry name" value="HTTM-like"/>
</dbReference>
<feature type="transmembrane region" description="Helical" evidence="5">
    <location>
        <begin position="20"/>
        <end position="47"/>
    </location>
</feature>
<feature type="transmembrane region" description="Helical" evidence="5">
    <location>
        <begin position="115"/>
        <end position="136"/>
    </location>
</feature>
<accession>A0A2S7SWR6</accession>
<comment type="caution">
    <text evidence="7">The sequence shown here is derived from an EMBL/GenBank/DDBJ whole genome shotgun (WGS) entry which is preliminary data.</text>
</comment>
<dbReference type="Proteomes" id="UP000239872">
    <property type="component" value="Unassembled WGS sequence"/>
</dbReference>
<dbReference type="SMART" id="SM00752">
    <property type="entry name" value="HTTM"/>
    <property type="match status" value="1"/>
</dbReference>
<keyword evidence="2 5" id="KW-0812">Transmembrane</keyword>
<dbReference type="PANTHER" id="PTHR39535">
    <property type="entry name" value="SPORULATION-DELAYING PROTEIN SDPB"/>
    <property type="match status" value="1"/>
</dbReference>
<organism evidence="7 8">
    <name type="scientific">Flavipsychrobacter stenotrophus</name>
    <dbReference type="NCBI Taxonomy" id="2077091"/>
    <lineage>
        <taxon>Bacteria</taxon>
        <taxon>Pseudomonadati</taxon>
        <taxon>Bacteroidota</taxon>
        <taxon>Chitinophagia</taxon>
        <taxon>Chitinophagales</taxon>
        <taxon>Chitinophagaceae</taxon>
        <taxon>Flavipsychrobacter</taxon>
    </lineage>
</organism>
<protein>
    <recommendedName>
        <fullName evidence="6">HTTM-like domain-containing protein</fullName>
    </recommendedName>
</protein>
<name>A0A2S7SWR6_9BACT</name>
<keyword evidence="4 5" id="KW-0472">Membrane</keyword>
<evidence type="ECO:0000256" key="2">
    <source>
        <dbReference type="ARBA" id="ARBA00022692"/>
    </source>
</evidence>
<sequence length="286" mass="32387">MMDKLITYLKNKQVHTPRIALARLLLALGMLLTILCNDMSIVANHNYKRLPEYSAKHSSTISVPLKQLDLFMVMPPGVAKGVVVVILLLVMTGFYPKVTGVLHFIACFSYHNYFLIVNGGDEITFVMSLLLLPLCLSDPRKNQWRHVETTASQGNIVGNIALLMIQVQAAYIYFNAGYTKLFSRVWREGTAVFYYTSHYRLGATFWLQQINELVTRTPLVKVLSWGVLAFELLLALCLFFSEKIKRKFFIPALIFHGLIVINFGLISFFFAMAGMLVLYLGGSRKS</sequence>
<evidence type="ECO:0000259" key="6">
    <source>
        <dbReference type="SMART" id="SM00752"/>
    </source>
</evidence>
<dbReference type="AlphaFoldDB" id="A0A2S7SWR6"/>
<feature type="transmembrane region" description="Helical" evidence="5">
    <location>
        <begin position="156"/>
        <end position="174"/>
    </location>
</feature>
<dbReference type="PANTHER" id="PTHR39535:SF2">
    <property type="entry name" value="HTTM DOMAIN-CONTAINING PROTEIN"/>
    <property type="match status" value="1"/>
</dbReference>
<feature type="domain" description="HTTM-like" evidence="6">
    <location>
        <begin position="11"/>
        <end position="284"/>
    </location>
</feature>
<dbReference type="GO" id="GO:0012505">
    <property type="term" value="C:endomembrane system"/>
    <property type="evidence" value="ECO:0007669"/>
    <property type="project" value="UniProtKB-SubCell"/>
</dbReference>
<feature type="transmembrane region" description="Helical" evidence="5">
    <location>
        <begin position="253"/>
        <end position="280"/>
    </location>
</feature>
<gene>
    <name evidence="7" type="ORF">CJD36_006060</name>
</gene>
<dbReference type="EMBL" id="PPSL01000002">
    <property type="protein sequence ID" value="PQJ11363.1"/>
    <property type="molecule type" value="Genomic_DNA"/>
</dbReference>
<keyword evidence="8" id="KW-1185">Reference proteome</keyword>
<feature type="transmembrane region" description="Helical" evidence="5">
    <location>
        <begin position="222"/>
        <end position="241"/>
    </location>
</feature>
<evidence type="ECO:0000256" key="4">
    <source>
        <dbReference type="ARBA" id="ARBA00023136"/>
    </source>
</evidence>
<comment type="subcellular location">
    <subcellularLocation>
        <location evidence="1">Endomembrane system</location>
        <topology evidence="1">Multi-pass membrane protein</topology>
    </subcellularLocation>
</comment>
<evidence type="ECO:0000313" key="7">
    <source>
        <dbReference type="EMBL" id="PQJ11363.1"/>
    </source>
</evidence>
<proteinExistence type="predicted"/>
<evidence type="ECO:0000256" key="5">
    <source>
        <dbReference type="SAM" id="Phobius"/>
    </source>
</evidence>